<reference evidence="3 4" key="1">
    <citation type="journal article" date="2018" name="Appl. Microbiol. Biotechnol.">
        <title>Characterization of the caprolactam degradation pathway in Pseudomonas jessenii using mass spectrometry-based proteomics.</title>
        <authorList>
            <person name="Otzen M."/>
            <person name="Palacio C."/>
            <person name="Janssen D.B."/>
        </authorList>
    </citation>
    <scope>NUCLEOTIDE SEQUENCE [LARGE SCALE GENOMIC DNA]</scope>
    <source>
        <strain evidence="3 4">GO3</strain>
    </source>
</reference>
<dbReference type="OrthoDB" id="311718at2"/>
<dbReference type="Pfam" id="PF01266">
    <property type="entry name" value="DAO"/>
    <property type="match status" value="1"/>
</dbReference>
<evidence type="ECO:0000256" key="1">
    <source>
        <dbReference type="ARBA" id="ARBA00023002"/>
    </source>
</evidence>
<comment type="caution">
    <text evidence="3">The sequence shown here is derived from an EMBL/GenBank/DDBJ whole genome shotgun (WGS) entry which is preliminary data.</text>
</comment>
<evidence type="ECO:0000313" key="3">
    <source>
        <dbReference type="EMBL" id="PYY69825.1"/>
    </source>
</evidence>
<organism evidence="3 4">
    <name type="scientific">Pseudomonas jessenii</name>
    <dbReference type="NCBI Taxonomy" id="77298"/>
    <lineage>
        <taxon>Bacteria</taxon>
        <taxon>Pseudomonadati</taxon>
        <taxon>Pseudomonadota</taxon>
        <taxon>Gammaproteobacteria</taxon>
        <taxon>Pseudomonadales</taxon>
        <taxon>Pseudomonadaceae</taxon>
        <taxon>Pseudomonas</taxon>
    </lineage>
</organism>
<dbReference type="Gene3D" id="3.50.50.60">
    <property type="entry name" value="FAD/NAD(P)-binding domain"/>
    <property type="match status" value="1"/>
</dbReference>
<keyword evidence="1" id="KW-0560">Oxidoreductase</keyword>
<proteinExistence type="predicted"/>
<evidence type="ECO:0000259" key="2">
    <source>
        <dbReference type="Pfam" id="PF01266"/>
    </source>
</evidence>
<dbReference type="GO" id="GO:0005737">
    <property type="term" value="C:cytoplasm"/>
    <property type="evidence" value="ECO:0007669"/>
    <property type="project" value="TreeGrafter"/>
</dbReference>
<dbReference type="InterPro" id="IPR006076">
    <property type="entry name" value="FAD-dep_OxRdtase"/>
</dbReference>
<evidence type="ECO:0000313" key="4">
    <source>
        <dbReference type="Proteomes" id="UP000247437"/>
    </source>
</evidence>
<dbReference type="Gene3D" id="3.30.9.10">
    <property type="entry name" value="D-Amino Acid Oxidase, subunit A, domain 2"/>
    <property type="match status" value="1"/>
</dbReference>
<dbReference type="PANTHER" id="PTHR13847:SF281">
    <property type="entry name" value="FAD DEPENDENT OXIDOREDUCTASE DOMAIN-CONTAINING PROTEIN"/>
    <property type="match status" value="1"/>
</dbReference>
<dbReference type="GO" id="GO:0016491">
    <property type="term" value="F:oxidoreductase activity"/>
    <property type="evidence" value="ECO:0007669"/>
    <property type="project" value="UniProtKB-KW"/>
</dbReference>
<dbReference type="EMBL" id="PDLL01000156">
    <property type="protein sequence ID" value="PYY69825.1"/>
    <property type="molecule type" value="Genomic_DNA"/>
</dbReference>
<name>A0A2W0EV95_PSEJE</name>
<dbReference type="InterPro" id="IPR036188">
    <property type="entry name" value="FAD/NAD-bd_sf"/>
</dbReference>
<gene>
    <name evidence="3" type="ORF">CRX42_14540</name>
</gene>
<protein>
    <submittedName>
        <fullName evidence="3">FAD-dependent oxidoreductase</fullName>
    </submittedName>
</protein>
<dbReference type="PANTHER" id="PTHR13847">
    <property type="entry name" value="SARCOSINE DEHYDROGENASE-RELATED"/>
    <property type="match status" value="1"/>
</dbReference>
<dbReference type="Proteomes" id="UP000247437">
    <property type="component" value="Unassembled WGS sequence"/>
</dbReference>
<sequence>MLYPKHVGEFMVYMIFYKINQKKLHEKMHGTHYQLSLVNLFCCAEYRRPRLVNYEYITMKVKLLPNDDHTNGWSAIAPSRAVHAPASGNKSFDWLIIGGGYAGLSAARRLAEIHPEQSIAILEAGVIGDNASGRNSGFAIDLPHQVGHPDVEGGRRYARMSREGIKYLENSVIEHNIKCDWVRQGKLHCAVSKSISSKLLKPDIQLLEKMGEPFNWLTREEIAATTGLTHYHSGVYTPGTALLNPAALVQGLADNLPGNVEVYEQSPVIELITEGGISAKTASAVVTAKRLILAVNGFAGKFGYMKNRLLPFVLFASLTKKMTEEQQQLLAGHPSWGITPALGTVGPTLRRTVDQRLLIRGGFAFSPSFRYSERNRSYFKEMHRNILVKRFPTLAKELDIEHFWMGWLTMTGNGAPGFGMVEESVYCAVGCGGVGIARQTAAGMAIADLATGNDSQMVSDMMSLGQPCSLPGRPIIDLGVNAYLLKEKLSGRIEA</sequence>
<dbReference type="SUPFAM" id="SSF51905">
    <property type="entry name" value="FAD/NAD(P)-binding domain"/>
    <property type="match status" value="1"/>
</dbReference>
<accession>A0A2W0EV95</accession>
<feature type="domain" description="FAD dependent oxidoreductase" evidence="2">
    <location>
        <begin position="93"/>
        <end position="449"/>
    </location>
</feature>
<dbReference type="AlphaFoldDB" id="A0A2W0EV95"/>